<evidence type="ECO:0000313" key="1">
    <source>
        <dbReference type="EMBL" id="JAH42256.1"/>
    </source>
</evidence>
<protein>
    <submittedName>
        <fullName evidence="1">Uncharacterized protein</fullName>
    </submittedName>
</protein>
<sequence>MPCRVLTIKLDYHWLMPFKCQTCHFYQLVRNFVLC</sequence>
<reference evidence="1" key="2">
    <citation type="journal article" date="2015" name="Fish Shellfish Immunol.">
        <title>Early steps in the European eel (Anguilla anguilla)-Vibrio vulnificus interaction in the gills: Role of the RtxA13 toxin.</title>
        <authorList>
            <person name="Callol A."/>
            <person name="Pajuelo D."/>
            <person name="Ebbesson L."/>
            <person name="Teles M."/>
            <person name="MacKenzie S."/>
            <person name="Amaro C."/>
        </authorList>
    </citation>
    <scope>NUCLEOTIDE SEQUENCE</scope>
</reference>
<accession>A0A0E9SLT4</accession>
<organism evidence="1">
    <name type="scientific">Anguilla anguilla</name>
    <name type="common">European freshwater eel</name>
    <name type="synonym">Muraena anguilla</name>
    <dbReference type="NCBI Taxonomy" id="7936"/>
    <lineage>
        <taxon>Eukaryota</taxon>
        <taxon>Metazoa</taxon>
        <taxon>Chordata</taxon>
        <taxon>Craniata</taxon>
        <taxon>Vertebrata</taxon>
        <taxon>Euteleostomi</taxon>
        <taxon>Actinopterygii</taxon>
        <taxon>Neopterygii</taxon>
        <taxon>Teleostei</taxon>
        <taxon>Anguilliformes</taxon>
        <taxon>Anguillidae</taxon>
        <taxon>Anguilla</taxon>
    </lineage>
</organism>
<reference evidence="1" key="1">
    <citation type="submission" date="2014-11" db="EMBL/GenBank/DDBJ databases">
        <authorList>
            <person name="Amaro Gonzalez C."/>
        </authorList>
    </citation>
    <scope>NUCLEOTIDE SEQUENCE</scope>
</reference>
<name>A0A0E9SLT4_ANGAN</name>
<dbReference type="EMBL" id="GBXM01066321">
    <property type="protein sequence ID" value="JAH42256.1"/>
    <property type="molecule type" value="Transcribed_RNA"/>
</dbReference>
<proteinExistence type="predicted"/>
<dbReference type="AlphaFoldDB" id="A0A0E9SLT4"/>